<evidence type="ECO:0000313" key="2">
    <source>
        <dbReference type="EMBL" id="GGI15272.1"/>
    </source>
</evidence>
<dbReference type="SUPFAM" id="SSF55073">
    <property type="entry name" value="Nucleotide cyclase"/>
    <property type="match status" value="1"/>
</dbReference>
<dbReference type="GO" id="GO:0052621">
    <property type="term" value="F:diguanylate cyclase activity"/>
    <property type="evidence" value="ECO:0007669"/>
    <property type="project" value="TreeGrafter"/>
</dbReference>
<dbReference type="InterPro" id="IPR043128">
    <property type="entry name" value="Rev_trsase/Diguanyl_cyclase"/>
</dbReference>
<dbReference type="Pfam" id="PF00990">
    <property type="entry name" value="GGDEF"/>
    <property type="match status" value="1"/>
</dbReference>
<dbReference type="EMBL" id="BMHB01000001">
    <property type="protein sequence ID" value="GGI15272.1"/>
    <property type="molecule type" value="Genomic_DNA"/>
</dbReference>
<dbReference type="SMART" id="SM00267">
    <property type="entry name" value="GGDEF"/>
    <property type="match status" value="1"/>
</dbReference>
<dbReference type="Gene3D" id="3.30.70.270">
    <property type="match status" value="1"/>
</dbReference>
<dbReference type="GO" id="GO:1902201">
    <property type="term" value="P:negative regulation of bacterial-type flagellum-dependent cell motility"/>
    <property type="evidence" value="ECO:0007669"/>
    <property type="project" value="TreeGrafter"/>
</dbReference>
<gene>
    <name evidence="2" type="ORF">GCM10007380_27140</name>
</gene>
<dbReference type="NCBIfam" id="TIGR00254">
    <property type="entry name" value="GGDEF"/>
    <property type="match status" value="1"/>
</dbReference>
<dbReference type="GO" id="GO:0043709">
    <property type="term" value="P:cell adhesion involved in single-species biofilm formation"/>
    <property type="evidence" value="ECO:0007669"/>
    <property type="project" value="TreeGrafter"/>
</dbReference>
<dbReference type="PANTHER" id="PTHR45138">
    <property type="entry name" value="REGULATORY COMPONENTS OF SENSORY TRANSDUCTION SYSTEM"/>
    <property type="match status" value="1"/>
</dbReference>
<dbReference type="InterPro" id="IPR003018">
    <property type="entry name" value="GAF"/>
</dbReference>
<dbReference type="SMART" id="SM00065">
    <property type="entry name" value="GAF"/>
    <property type="match status" value="1"/>
</dbReference>
<dbReference type="InterPro" id="IPR029787">
    <property type="entry name" value="Nucleotide_cyclase"/>
</dbReference>
<dbReference type="InterPro" id="IPR029016">
    <property type="entry name" value="GAF-like_dom_sf"/>
</dbReference>
<organism evidence="2 3">
    <name type="scientific">Gottfriedia solisilvae</name>
    <dbReference type="NCBI Taxonomy" id="1516104"/>
    <lineage>
        <taxon>Bacteria</taxon>
        <taxon>Bacillati</taxon>
        <taxon>Bacillota</taxon>
        <taxon>Bacilli</taxon>
        <taxon>Bacillales</taxon>
        <taxon>Bacillaceae</taxon>
        <taxon>Gottfriedia</taxon>
    </lineage>
</organism>
<evidence type="ECO:0000313" key="3">
    <source>
        <dbReference type="Proteomes" id="UP000626244"/>
    </source>
</evidence>
<reference evidence="3" key="1">
    <citation type="journal article" date="2019" name="Int. J. Syst. Evol. Microbiol.">
        <title>The Global Catalogue of Microorganisms (GCM) 10K type strain sequencing project: providing services to taxonomists for standard genome sequencing and annotation.</title>
        <authorList>
            <consortium name="The Broad Institute Genomics Platform"/>
            <consortium name="The Broad Institute Genome Sequencing Center for Infectious Disease"/>
            <person name="Wu L."/>
            <person name="Ma J."/>
        </authorList>
    </citation>
    <scope>NUCLEOTIDE SEQUENCE [LARGE SCALE GENOMIC DNA]</scope>
    <source>
        <strain evidence="3">CGMCC 1.14993</strain>
    </source>
</reference>
<dbReference type="Gene3D" id="3.30.450.40">
    <property type="match status" value="1"/>
</dbReference>
<proteinExistence type="predicted"/>
<dbReference type="PROSITE" id="PS50887">
    <property type="entry name" value="GGDEF"/>
    <property type="match status" value="1"/>
</dbReference>
<evidence type="ECO:0000259" key="1">
    <source>
        <dbReference type="PROSITE" id="PS50887"/>
    </source>
</evidence>
<accession>A0A8J3AQX2</accession>
<name>A0A8J3AQX2_9BACI</name>
<protein>
    <recommendedName>
        <fullName evidence="1">GGDEF domain-containing protein</fullName>
    </recommendedName>
</protein>
<feature type="domain" description="GGDEF" evidence="1">
    <location>
        <begin position="178"/>
        <end position="304"/>
    </location>
</feature>
<dbReference type="SUPFAM" id="SSF55781">
    <property type="entry name" value="GAF domain-like"/>
    <property type="match status" value="1"/>
</dbReference>
<dbReference type="CDD" id="cd01949">
    <property type="entry name" value="GGDEF"/>
    <property type="match status" value="1"/>
</dbReference>
<dbReference type="Proteomes" id="UP000626244">
    <property type="component" value="Unassembled WGS sequence"/>
</dbReference>
<dbReference type="PANTHER" id="PTHR45138:SF9">
    <property type="entry name" value="DIGUANYLATE CYCLASE DGCM-RELATED"/>
    <property type="match status" value="1"/>
</dbReference>
<dbReference type="Pfam" id="PF01590">
    <property type="entry name" value="GAF"/>
    <property type="match status" value="1"/>
</dbReference>
<dbReference type="RefSeq" id="WP_087999832.1">
    <property type="nucleotide sequence ID" value="NZ_BMHB01000001.1"/>
</dbReference>
<comment type="caution">
    <text evidence="2">The sequence shown here is derived from an EMBL/GenBank/DDBJ whole genome shotgun (WGS) entry which is preliminary data.</text>
</comment>
<keyword evidence="3" id="KW-1185">Reference proteome</keyword>
<dbReference type="InterPro" id="IPR050469">
    <property type="entry name" value="Diguanylate_Cyclase"/>
</dbReference>
<sequence>MKRYPVEDAFNFEDVANDILQMANDLIGKHEFFVSFIDEKILKVLKVKNKIWLDEGIIMPIEETYCQYTLQGKEPVLIVNSLVDERVKFLNATITNKMCSYAGVPIILKNGIVFGTVCAQNKEPFLFDQKTINILTRLAKFLSYVVDLETFIIKDSLTGLYNRYFWNKMIAQLNSNHTVHTFLMFDIDKFKKINDQFGHEKGDEVLIRVGEILQNSIPNNAYAFRFGGDEFGVLFTDSSVEETADTVNELIAKCEEIRLDQNTIVNISCGIVDTNKVDISKLMAVADQCLYFSKKESKSFVTQA</sequence>
<dbReference type="GO" id="GO:0005886">
    <property type="term" value="C:plasma membrane"/>
    <property type="evidence" value="ECO:0007669"/>
    <property type="project" value="TreeGrafter"/>
</dbReference>
<dbReference type="AlphaFoldDB" id="A0A8J3AQX2"/>
<dbReference type="InterPro" id="IPR000160">
    <property type="entry name" value="GGDEF_dom"/>
</dbReference>
<dbReference type="OrthoDB" id="9759607at2"/>